<organism evidence="1 2">
    <name type="scientific">Trichinella spiralis</name>
    <name type="common">Trichina worm</name>
    <dbReference type="NCBI Taxonomy" id="6334"/>
    <lineage>
        <taxon>Eukaryota</taxon>
        <taxon>Metazoa</taxon>
        <taxon>Ecdysozoa</taxon>
        <taxon>Nematoda</taxon>
        <taxon>Enoplea</taxon>
        <taxon>Dorylaimia</taxon>
        <taxon>Trichinellida</taxon>
        <taxon>Trichinellidae</taxon>
        <taxon>Trichinella</taxon>
    </lineage>
</organism>
<proteinExistence type="predicted"/>
<name>A0A0V1AKB1_TRISP</name>
<reference evidence="1 2" key="1">
    <citation type="submission" date="2015-01" db="EMBL/GenBank/DDBJ databases">
        <title>Evolution of Trichinella species and genotypes.</title>
        <authorList>
            <person name="Korhonen P.K."/>
            <person name="Edoardo P."/>
            <person name="Giuseppe L.R."/>
            <person name="Gasser R.B."/>
        </authorList>
    </citation>
    <scope>NUCLEOTIDE SEQUENCE [LARGE SCALE GENOMIC DNA]</scope>
    <source>
        <strain evidence="1">ISS3</strain>
    </source>
</reference>
<accession>A0A0V1AKB1</accession>
<evidence type="ECO:0000313" key="2">
    <source>
        <dbReference type="Proteomes" id="UP000054776"/>
    </source>
</evidence>
<sequence>MYLKVGLRVEDRDALRFLWRNCSQDEPRALSNMYVDDLVISCDEESEVAELNRRVPVFLKRGGFHLKKWAGNRAELLA</sequence>
<dbReference type="OrthoDB" id="5920739at2759"/>
<gene>
    <name evidence="1" type="ORF">T01_12085</name>
</gene>
<evidence type="ECO:0000313" key="1">
    <source>
        <dbReference type="EMBL" id="KRY25255.1"/>
    </source>
</evidence>
<dbReference type="AlphaFoldDB" id="A0A0V1AKB1"/>
<comment type="caution">
    <text evidence="1">The sequence shown here is derived from an EMBL/GenBank/DDBJ whole genome shotgun (WGS) entry which is preliminary data.</text>
</comment>
<feature type="non-terminal residue" evidence="1">
    <location>
        <position position="78"/>
    </location>
</feature>
<keyword evidence="2" id="KW-1185">Reference proteome</keyword>
<dbReference type="InParanoid" id="A0A0V1AKB1"/>
<dbReference type="Proteomes" id="UP000054776">
    <property type="component" value="Unassembled WGS sequence"/>
</dbReference>
<dbReference type="EMBL" id="JYDH01001074">
    <property type="protein sequence ID" value="KRY25255.1"/>
    <property type="molecule type" value="Genomic_DNA"/>
</dbReference>
<protein>
    <submittedName>
        <fullName evidence="1">Uncharacterized protein</fullName>
    </submittedName>
</protein>